<dbReference type="Gene3D" id="3.40.50.11820">
    <property type="match status" value="1"/>
</dbReference>
<dbReference type="HOGENOM" id="CLU_029598_1_0_9"/>
<dbReference type="InterPro" id="IPR043148">
    <property type="entry name" value="TagF_C"/>
</dbReference>
<evidence type="ECO:0000256" key="3">
    <source>
        <dbReference type="ARBA" id="ARBA00022475"/>
    </source>
</evidence>
<dbReference type="GO" id="GO:0005886">
    <property type="term" value="C:plasma membrane"/>
    <property type="evidence" value="ECO:0007669"/>
    <property type="project" value="UniProtKB-SubCell"/>
</dbReference>
<gene>
    <name evidence="7" type="ORF">CLOHYLEM_04313</name>
</gene>
<dbReference type="InterPro" id="IPR007554">
    <property type="entry name" value="Glycerophosphate_synth"/>
</dbReference>
<proteinExistence type="inferred from homology"/>
<protein>
    <submittedName>
        <fullName evidence="7">CDP-glycerol:poly(Glycerophosphate) glycerophosphotransferase</fullName>
    </submittedName>
</protein>
<dbReference type="Proteomes" id="UP000004893">
    <property type="component" value="Unassembled WGS sequence"/>
</dbReference>
<dbReference type="RefSeq" id="WP_006441647.1">
    <property type="nucleotide sequence ID" value="NZ_CP036524.1"/>
</dbReference>
<evidence type="ECO:0000313" key="8">
    <source>
        <dbReference type="Proteomes" id="UP000004893"/>
    </source>
</evidence>
<dbReference type="Gene3D" id="3.40.50.12580">
    <property type="match status" value="1"/>
</dbReference>
<dbReference type="PANTHER" id="PTHR37316:SF3">
    <property type="entry name" value="TEICHOIC ACID GLYCEROL-PHOSPHATE TRANSFERASE"/>
    <property type="match status" value="1"/>
</dbReference>
<dbReference type="GO" id="GO:0047355">
    <property type="term" value="F:CDP-glycerol glycerophosphotransferase activity"/>
    <property type="evidence" value="ECO:0007669"/>
    <property type="project" value="InterPro"/>
</dbReference>
<evidence type="ECO:0000313" key="7">
    <source>
        <dbReference type="EMBL" id="EEG75577.1"/>
    </source>
</evidence>
<keyword evidence="8" id="KW-1185">Reference proteome</keyword>
<dbReference type="EMBL" id="ABYI02000007">
    <property type="protein sequence ID" value="EEG75577.1"/>
    <property type="molecule type" value="Genomic_DNA"/>
</dbReference>
<reference evidence="7" key="1">
    <citation type="submission" date="2009-02" db="EMBL/GenBank/DDBJ databases">
        <authorList>
            <person name="Fulton L."/>
            <person name="Clifton S."/>
            <person name="Fulton B."/>
            <person name="Xu J."/>
            <person name="Minx P."/>
            <person name="Pepin K.H."/>
            <person name="Johnson M."/>
            <person name="Bhonagiri V."/>
            <person name="Nash W.E."/>
            <person name="Mardis E.R."/>
            <person name="Wilson R.K."/>
        </authorList>
    </citation>
    <scope>NUCLEOTIDE SEQUENCE [LARGE SCALE GENOMIC DNA]</scope>
    <source>
        <strain evidence="7">DSM 15053</strain>
    </source>
</reference>
<keyword evidence="6" id="KW-0472">Membrane</keyword>
<dbReference type="OrthoDB" id="9807097at2"/>
<evidence type="ECO:0000256" key="2">
    <source>
        <dbReference type="ARBA" id="ARBA00010488"/>
    </source>
</evidence>
<keyword evidence="5" id="KW-0777">Teichoic acid biosynthesis</keyword>
<organism evidence="7 8">
    <name type="scientific">[Clostridium] hylemonae DSM 15053</name>
    <dbReference type="NCBI Taxonomy" id="553973"/>
    <lineage>
        <taxon>Bacteria</taxon>
        <taxon>Bacillati</taxon>
        <taxon>Bacillota</taxon>
        <taxon>Clostridia</taxon>
        <taxon>Lachnospirales</taxon>
        <taxon>Lachnospiraceae</taxon>
    </lineage>
</organism>
<name>C0BWX9_9FIRM</name>
<reference evidence="7" key="2">
    <citation type="submission" date="2013-06" db="EMBL/GenBank/DDBJ databases">
        <title>Draft genome sequence of Clostridium hylemonae (DSM 15053).</title>
        <authorList>
            <person name="Sudarsanam P."/>
            <person name="Ley R."/>
            <person name="Guruge J."/>
            <person name="Turnbaugh P.J."/>
            <person name="Mahowald M."/>
            <person name="Liep D."/>
            <person name="Gordon J."/>
        </authorList>
    </citation>
    <scope>NUCLEOTIDE SEQUENCE</scope>
    <source>
        <strain evidence="7">DSM 15053</strain>
    </source>
</reference>
<dbReference type="GO" id="GO:0019350">
    <property type="term" value="P:teichoic acid biosynthetic process"/>
    <property type="evidence" value="ECO:0007669"/>
    <property type="project" value="UniProtKB-KW"/>
</dbReference>
<evidence type="ECO:0000256" key="6">
    <source>
        <dbReference type="ARBA" id="ARBA00023136"/>
    </source>
</evidence>
<dbReference type="eggNOG" id="COG1887">
    <property type="taxonomic scope" value="Bacteria"/>
</dbReference>
<sequence>MRKYFGRGWLRKVYSAVCEYALRWLAVLPAKKNKVVFDNFGGRGFGCDPKYIALELLRSEEALDLVWLARDLTEEFPPGIRPVKYGGARALYELATAGVWVDNFKSAMRVPKKEEQYYIQTWHSSLGLKKNERDAAQLDRSYVKRARKDAAATDLMYSNNGFREEKYRKRFWYNGEVLRCGHPRNAVLMRPPEAVRNMVRGAYGLEADTRILLYAPTFRSRADREVYRFCAGPCLKACEKRFGGKYVCFERLHPNVADLVSEAEEGDRVREVTDYPDMQELMAAADLLVTDYSGSMFEFMLTGKPVFLLAKDLNEYVEEERELYFSFDELPFPAARSEEELACRILSFDAGKYREECRDFMERTDMREDGRGAEVIAHIILEKIK</sequence>
<evidence type="ECO:0000256" key="1">
    <source>
        <dbReference type="ARBA" id="ARBA00004202"/>
    </source>
</evidence>
<dbReference type="InterPro" id="IPR051612">
    <property type="entry name" value="Teichoic_Acid_Biosynth"/>
</dbReference>
<dbReference type="SUPFAM" id="SSF53756">
    <property type="entry name" value="UDP-Glycosyltransferase/glycogen phosphorylase"/>
    <property type="match status" value="1"/>
</dbReference>
<keyword evidence="4" id="KW-0808">Transferase</keyword>
<accession>C0BWX9</accession>
<dbReference type="Pfam" id="PF04464">
    <property type="entry name" value="Glyphos_transf"/>
    <property type="match status" value="1"/>
</dbReference>
<dbReference type="InterPro" id="IPR043149">
    <property type="entry name" value="TagF_N"/>
</dbReference>
<dbReference type="STRING" id="553973.CLOHYLEM_04313"/>
<comment type="subcellular location">
    <subcellularLocation>
        <location evidence="1">Cell membrane</location>
        <topology evidence="1">Peripheral membrane protein</topology>
    </subcellularLocation>
</comment>
<dbReference type="PANTHER" id="PTHR37316">
    <property type="entry name" value="TEICHOIC ACID GLYCEROL-PHOSPHATE PRIMASE"/>
    <property type="match status" value="1"/>
</dbReference>
<comment type="similarity">
    <text evidence="2">Belongs to the CDP-glycerol glycerophosphotransferase family.</text>
</comment>
<evidence type="ECO:0000256" key="5">
    <source>
        <dbReference type="ARBA" id="ARBA00022944"/>
    </source>
</evidence>
<keyword evidence="3" id="KW-1003">Cell membrane</keyword>
<comment type="caution">
    <text evidence="7">The sequence shown here is derived from an EMBL/GenBank/DDBJ whole genome shotgun (WGS) entry which is preliminary data.</text>
</comment>
<evidence type="ECO:0000256" key="4">
    <source>
        <dbReference type="ARBA" id="ARBA00022679"/>
    </source>
</evidence>
<dbReference type="AlphaFoldDB" id="C0BWX9"/>